<dbReference type="PANTHER" id="PTHR30535:SF34">
    <property type="entry name" value="MOLYBDATE-BINDING PROTEIN MOLA"/>
    <property type="match status" value="1"/>
</dbReference>
<dbReference type="Proteomes" id="UP000319716">
    <property type="component" value="Unassembled WGS sequence"/>
</dbReference>
<keyword evidence="3" id="KW-0812">Transmembrane</keyword>
<evidence type="ECO:0000313" key="6">
    <source>
        <dbReference type="Proteomes" id="UP000319716"/>
    </source>
</evidence>
<comment type="similarity">
    <text evidence="1">Belongs to the bacterial solute-binding protein 8 family.</text>
</comment>
<organism evidence="5 6">
    <name type="scientific">Sporolactobacillus inulinus</name>
    <dbReference type="NCBI Taxonomy" id="2078"/>
    <lineage>
        <taxon>Bacteria</taxon>
        <taxon>Bacillati</taxon>
        <taxon>Bacillota</taxon>
        <taxon>Bacilli</taxon>
        <taxon>Bacillales</taxon>
        <taxon>Sporolactobacillaceae</taxon>
        <taxon>Sporolactobacillus</taxon>
    </lineage>
</organism>
<dbReference type="Pfam" id="PF01497">
    <property type="entry name" value="Peripla_BP_2"/>
    <property type="match status" value="1"/>
</dbReference>
<name>A0A4Y1Z9U7_9BACL</name>
<feature type="domain" description="Fe/B12 periplasmic-binding" evidence="4">
    <location>
        <begin position="114"/>
        <end position="380"/>
    </location>
</feature>
<keyword evidence="3" id="KW-0472">Membrane</keyword>
<evidence type="ECO:0000256" key="1">
    <source>
        <dbReference type="ARBA" id="ARBA00008814"/>
    </source>
</evidence>
<dbReference type="InterPro" id="IPR002491">
    <property type="entry name" value="ABC_transptr_periplasmic_BD"/>
</dbReference>
<dbReference type="Gene3D" id="1.20.58.2180">
    <property type="match status" value="1"/>
</dbReference>
<feature type="region of interest" description="Disordered" evidence="2">
    <location>
        <begin position="1"/>
        <end position="20"/>
    </location>
</feature>
<dbReference type="PANTHER" id="PTHR30535">
    <property type="entry name" value="VITAMIN B12-BINDING PROTEIN"/>
    <property type="match status" value="1"/>
</dbReference>
<accession>A0A4Y1Z9U7</accession>
<evidence type="ECO:0000313" key="5">
    <source>
        <dbReference type="EMBL" id="GAY75608.1"/>
    </source>
</evidence>
<feature type="compositionally biased region" description="Polar residues" evidence="2">
    <location>
        <begin position="9"/>
        <end position="20"/>
    </location>
</feature>
<proteinExistence type="inferred from homology"/>
<evidence type="ECO:0000256" key="3">
    <source>
        <dbReference type="SAM" id="Phobius"/>
    </source>
</evidence>
<evidence type="ECO:0000256" key="2">
    <source>
        <dbReference type="SAM" id="MobiDB-lite"/>
    </source>
</evidence>
<sequence>MVTEENLKRSLQSQCENSKGNVRQRHRNKVLCSFAWLSILKDGECKTMEGVKKSMKHLSLYLVVLAMLVVLLTGCGQSNSKSDASRSTANQLKNEKIIVDSTGAKVKISSQINKIADSWPAHNEIVAMLGGADKIVATIDSKQQYPWLYKVFPEMNKAQTLFTQTTVNTEQLAAQKPDIIFTSVNPQFVSKTKELKIPTMQLVFQNYNDLKKVIATTAKALGGDAQDKADQYNAYLTNKLKEVKAKTSQIPGAQKPKILHIGTFKPLVIDGKDTIVDEWIQAAGGKNAAEISGNQKPASMEQIIKWDPDTIIVGKTAFSDQQNAIKSLDTLYKNEQWKRISAVKNKNVYINPMGAFLWDRYGMESALQFQWLAKQLHPDQFQNFDMVKETRQFYKTFMSYDLSKEEANKILNAQNP</sequence>
<dbReference type="SUPFAM" id="SSF53807">
    <property type="entry name" value="Helical backbone' metal receptor"/>
    <property type="match status" value="1"/>
</dbReference>
<dbReference type="InterPro" id="IPR050902">
    <property type="entry name" value="ABC_Transporter_SBP"/>
</dbReference>
<evidence type="ECO:0000259" key="4">
    <source>
        <dbReference type="PROSITE" id="PS50983"/>
    </source>
</evidence>
<dbReference type="CDD" id="cd01142">
    <property type="entry name" value="TroA_e"/>
    <property type="match status" value="1"/>
</dbReference>
<comment type="caution">
    <text evidence="5">The sequence shown here is derived from an EMBL/GenBank/DDBJ whole genome shotgun (WGS) entry which is preliminary data.</text>
</comment>
<dbReference type="PROSITE" id="PS50983">
    <property type="entry name" value="FE_B12_PBP"/>
    <property type="match status" value="1"/>
</dbReference>
<feature type="transmembrane region" description="Helical" evidence="3">
    <location>
        <begin position="58"/>
        <end position="74"/>
    </location>
</feature>
<dbReference type="Gene3D" id="3.40.50.1980">
    <property type="entry name" value="Nitrogenase molybdenum iron protein domain"/>
    <property type="match status" value="2"/>
</dbReference>
<keyword evidence="3" id="KW-1133">Transmembrane helix</keyword>
<protein>
    <submittedName>
        <fullName evidence="5">Iron(III) ABC transporter, solute-binding protein</fullName>
    </submittedName>
</protein>
<dbReference type="EMBL" id="BEXB01000007">
    <property type="protein sequence ID" value="GAY75608.1"/>
    <property type="molecule type" value="Genomic_DNA"/>
</dbReference>
<gene>
    <name evidence="5" type="ORF">NBRC111894_1162</name>
</gene>
<dbReference type="AlphaFoldDB" id="A0A4Y1Z9U7"/>
<reference evidence="5 6" key="1">
    <citation type="submission" date="2017-11" db="EMBL/GenBank/DDBJ databases">
        <title>Draft Genome Sequence of Sporolactobacillus inulinus NBRC 111894 Isolated from Koso, a Japanese Sugar-Vegetable Fermented Beverage.</title>
        <authorList>
            <person name="Chiou T.Y."/>
            <person name="Oshima K."/>
            <person name="Suda W."/>
            <person name="Hattori M."/>
            <person name="Takahashi T."/>
        </authorList>
    </citation>
    <scope>NUCLEOTIDE SEQUENCE [LARGE SCALE GENOMIC DNA]</scope>
    <source>
        <strain evidence="5 6">NBRC111894</strain>
    </source>
</reference>